<dbReference type="Proteomes" id="UP000233606">
    <property type="component" value="Unassembled WGS sequence"/>
</dbReference>
<dbReference type="EMBL" id="PIWU01000015">
    <property type="protein sequence ID" value="PKE55883.1"/>
    <property type="molecule type" value="Genomic_DNA"/>
</dbReference>
<name>A0ACC9MRA0_9STAP</name>
<reference evidence="1" key="1">
    <citation type="submission" date="2017-12" db="EMBL/GenBank/DDBJ databases">
        <title>Genomics of Macrococcus caseolyticus.</title>
        <authorList>
            <person name="MacFadyen A.C."/>
            <person name="Paterson G.K."/>
        </authorList>
    </citation>
    <scope>NUCLEOTIDE SEQUENCE</scope>
    <source>
        <strain evidence="1">5459_5_49</strain>
    </source>
</reference>
<gene>
    <name evidence="1" type="ORF">CW682_09745</name>
</gene>
<accession>A0ACC9MRA0</accession>
<sequence length="111" mass="12842">MAKTKLTGTTLTYWEDLKDGNRPYNTGDPFPHEDVKYEVTDDRMYELSSTDNQREIKLIELNEVTEEVAVTEPVNEFEDKTVAVLKALAKEKRLEGYSKLTRDELIELLSK</sequence>
<keyword evidence="2" id="KW-1185">Reference proteome</keyword>
<evidence type="ECO:0000313" key="2">
    <source>
        <dbReference type="Proteomes" id="UP000233606"/>
    </source>
</evidence>
<organism evidence="1 2">
    <name type="scientific">Macrococcoides caseolyticum</name>
    <dbReference type="NCBI Taxonomy" id="69966"/>
    <lineage>
        <taxon>Bacteria</taxon>
        <taxon>Bacillati</taxon>
        <taxon>Bacillota</taxon>
        <taxon>Bacilli</taxon>
        <taxon>Bacillales</taxon>
        <taxon>Staphylococcaceae</taxon>
        <taxon>Macrococcoides</taxon>
    </lineage>
</organism>
<comment type="caution">
    <text evidence="1">The sequence shown here is derived from an EMBL/GenBank/DDBJ whole genome shotgun (WGS) entry which is preliminary data.</text>
</comment>
<proteinExistence type="predicted"/>
<protein>
    <submittedName>
        <fullName evidence="1">Uncharacterized protein</fullName>
    </submittedName>
</protein>
<evidence type="ECO:0000313" key="1">
    <source>
        <dbReference type="EMBL" id="PKE55883.1"/>
    </source>
</evidence>